<keyword evidence="4" id="KW-0067">ATP-binding</keyword>
<keyword evidence="2" id="KW-0547">Nucleotide-binding</keyword>
<accession>A0A914CY26</accession>
<keyword evidence="11" id="KW-1185">Reference proteome</keyword>
<evidence type="ECO:0000256" key="7">
    <source>
        <dbReference type="ARBA" id="ARBA00049014"/>
    </source>
</evidence>
<comment type="similarity">
    <text evidence="5">Belongs to the protein kinase superfamily. STE Ser/Thr protein kinase family. MAP kinase kinase subfamily.</text>
</comment>
<dbReference type="GO" id="GO:0005524">
    <property type="term" value="F:ATP binding"/>
    <property type="evidence" value="ECO:0007669"/>
    <property type="project" value="UniProtKB-KW"/>
</dbReference>
<dbReference type="InterPro" id="IPR008271">
    <property type="entry name" value="Ser/Thr_kinase_AS"/>
</dbReference>
<evidence type="ECO:0000259" key="10">
    <source>
        <dbReference type="PROSITE" id="PS50011"/>
    </source>
</evidence>
<dbReference type="InterPro" id="IPR011009">
    <property type="entry name" value="Kinase-like_dom_sf"/>
</dbReference>
<dbReference type="GO" id="GO:0004708">
    <property type="term" value="F:MAP kinase kinase activity"/>
    <property type="evidence" value="ECO:0007669"/>
    <property type="project" value="UniProtKB-EC"/>
</dbReference>
<evidence type="ECO:0000256" key="4">
    <source>
        <dbReference type="ARBA" id="ARBA00022840"/>
    </source>
</evidence>
<evidence type="ECO:0000256" key="6">
    <source>
        <dbReference type="ARBA" id="ARBA00038999"/>
    </source>
</evidence>
<comment type="catalytic activity">
    <reaction evidence="7">
        <text>L-seryl-[protein] + ATP = O-phospho-L-seryl-[protein] + ADP + H(+)</text>
        <dbReference type="Rhea" id="RHEA:17989"/>
        <dbReference type="Rhea" id="RHEA-COMP:9863"/>
        <dbReference type="Rhea" id="RHEA-COMP:11604"/>
        <dbReference type="ChEBI" id="CHEBI:15378"/>
        <dbReference type="ChEBI" id="CHEBI:29999"/>
        <dbReference type="ChEBI" id="CHEBI:30616"/>
        <dbReference type="ChEBI" id="CHEBI:83421"/>
        <dbReference type="ChEBI" id="CHEBI:456216"/>
        <dbReference type="EC" id="2.7.12.2"/>
    </reaction>
</comment>
<comment type="catalytic activity">
    <reaction evidence="8">
        <text>L-threonyl-[protein] + ATP = O-phospho-L-threonyl-[protein] + ADP + H(+)</text>
        <dbReference type="Rhea" id="RHEA:46608"/>
        <dbReference type="Rhea" id="RHEA-COMP:11060"/>
        <dbReference type="Rhea" id="RHEA-COMP:11605"/>
        <dbReference type="ChEBI" id="CHEBI:15378"/>
        <dbReference type="ChEBI" id="CHEBI:30013"/>
        <dbReference type="ChEBI" id="CHEBI:30616"/>
        <dbReference type="ChEBI" id="CHEBI:61977"/>
        <dbReference type="ChEBI" id="CHEBI:456216"/>
        <dbReference type="EC" id="2.7.12.2"/>
    </reaction>
</comment>
<dbReference type="Gene3D" id="3.30.200.20">
    <property type="entry name" value="Phosphorylase Kinase, domain 1"/>
    <property type="match status" value="1"/>
</dbReference>
<dbReference type="EC" id="2.7.12.2" evidence="6"/>
<dbReference type="PROSITE" id="PS00108">
    <property type="entry name" value="PROTEIN_KINASE_ST"/>
    <property type="match status" value="1"/>
</dbReference>
<protein>
    <recommendedName>
        <fullName evidence="6">mitogen-activated protein kinase kinase</fullName>
        <ecNumber evidence="6">2.7.12.2</ecNumber>
    </recommendedName>
</protein>
<dbReference type="SUPFAM" id="SSF56112">
    <property type="entry name" value="Protein kinase-like (PK-like)"/>
    <property type="match status" value="1"/>
</dbReference>
<dbReference type="PANTHER" id="PTHR48013">
    <property type="entry name" value="DUAL SPECIFICITY MITOGEN-ACTIVATED PROTEIN KINASE KINASE 5-RELATED"/>
    <property type="match status" value="1"/>
</dbReference>
<dbReference type="PANTHER" id="PTHR48013:SF9">
    <property type="entry name" value="DUAL SPECIFICITY MITOGEN-ACTIVATED PROTEIN KINASE KINASE 5"/>
    <property type="match status" value="1"/>
</dbReference>
<organism evidence="11 12">
    <name type="scientific">Acrobeloides nanus</name>
    <dbReference type="NCBI Taxonomy" id="290746"/>
    <lineage>
        <taxon>Eukaryota</taxon>
        <taxon>Metazoa</taxon>
        <taxon>Ecdysozoa</taxon>
        <taxon>Nematoda</taxon>
        <taxon>Chromadorea</taxon>
        <taxon>Rhabditida</taxon>
        <taxon>Tylenchina</taxon>
        <taxon>Cephalobomorpha</taxon>
        <taxon>Cephaloboidea</taxon>
        <taxon>Cephalobidae</taxon>
        <taxon>Acrobeloides</taxon>
    </lineage>
</organism>
<sequence>MSDFEDGEYVGSSINLVKKFFHQPSQQSLAVKFIIIPGRRNKRDNERLAKAREKLIREIKLHKTLVDSQNIVTFYGACLYNEQALIYALFDCKSEEIIHRDVKPDNILMNYAGQIKLCDLGVSRILKNSFATTVVGTTHYWPPEHFTQQEAFDIRADIWSLGITLAEIARGKYPLVEDVSNYNLVTIGQVILEMNASTKAGLIEDIFKTYSQETKNFVHDCLKELNNRPKLDQLRNSGNDFGKFYVKYSQLKEPNYVAILIKEALEESETN</sequence>
<comment type="catalytic activity">
    <reaction evidence="9">
        <text>L-tyrosyl-[protein] + ATP = O-phospho-L-tyrosyl-[protein] + ADP + H(+)</text>
        <dbReference type="Rhea" id="RHEA:10596"/>
        <dbReference type="Rhea" id="RHEA-COMP:10136"/>
        <dbReference type="Rhea" id="RHEA-COMP:20101"/>
        <dbReference type="ChEBI" id="CHEBI:15378"/>
        <dbReference type="ChEBI" id="CHEBI:30616"/>
        <dbReference type="ChEBI" id="CHEBI:46858"/>
        <dbReference type="ChEBI" id="CHEBI:61978"/>
        <dbReference type="ChEBI" id="CHEBI:456216"/>
        <dbReference type="EC" id="2.7.12.2"/>
    </reaction>
</comment>
<reference evidence="12" key="1">
    <citation type="submission" date="2022-11" db="UniProtKB">
        <authorList>
            <consortium name="WormBaseParasite"/>
        </authorList>
    </citation>
    <scope>IDENTIFICATION</scope>
</reference>
<evidence type="ECO:0000313" key="11">
    <source>
        <dbReference type="Proteomes" id="UP000887540"/>
    </source>
</evidence>
<dbReference type="PROSITE" id="PS50011">
    <property type="entry name" value="PROTEIN_KINASE_DOM"/>
    <property type="match status" value="1"/>
</dbReference>
<keyword evidence="3" id="KW-0418">Kinase</keyword>
<evidence type="ECO:0000256" key="9">
    <source>
        <dbReference type="ARBA" id="ARBA00051693"/>
    </source>
</evidence>
<evidence type="ECO:0000313" key="12">
    <source>
        <dbReference type="WBParaSite" id="ACRNAN_scaffold15519.g13166.t1"/>
    </source>
</evidence>
<dbReference type="WBParaSite" id="ACRNAN_scaffold15519.g13166.t1">
    <property type="protein sequence ID" value="ACRNAN_scaffold15519.g13166.t1"/>
    <property type="gene ID" value="ACRNAN_scaffold15519.g13166"/>
</dbReference>
<evidence type="ECO:0000256" key="3">
    <source>
        <dbReference type="ARBA" id="ARBA00022777"/>
    </source>
</evidence>
<evidence type="ECO:0000256" key="2">
    <source>
        <dbReference type="ARBA" id="ARBA00022741"/>
    </source>
</evidence>
<proteinExistence type="inferred from homology"/>
<dbReference type="Pfam" id="PF00069">
    <property type="entry name" value="Pkinase"/>
    <property type="match status" value="1"/>
</dbReference>
<evidence type="ECO:0000256" key="1">
    <source>
        <dbReference type="ARBA" id="ARBA00022679"/>
    </source>
</evidence>
<dbReference type="InterPro" id="IPR000719">
    <property type="entry name" value="Prot_kinase_dom"/>
</dbReference>
<evidence type="ECO:0000256" key="8">
    <source>
        <dbReference type="ARBA" id="ARBA00049299"/>
    </source>
</evidence>
<dbReference type="AlphaFoldDB" id="A0A914CY26"/>
<feature type="domain" description="Protein kinase" evidence="10">
    <location>
        <begin position="1"/>
        <end position="245"/>
    </location>
</feature>
<evidence type="ECO:0000256" key="5">
    <source>
        <dbReference type="ARBA" id="ARBA00038035"/>
    </source>
</evidence>
<dbReference type="SMART" id="SM00220">
    <property type="entry name" value="S_TKc"/>
    <property type="match status" value="1"/>
</dbReference>
<keyword evidence="1" id="KW-0808">Transferase</keyword>
<dbReference type="Gene3D" id="1.10.510.10">
    <property type="entry name" value="Transferase(Phosphotransferase) domain 1"/>
    <property type="match status" value="1"/>
</dbReference>
<name>A0A914CY26_9BILA</name>
<dbReference type="Proteomes" id="UP000887540">
    <property type="component" value="Unplaced"/>
</dbReference>